<protein>
    <recommendedName>
        <fullName evidence="16">Cytochrome P450</fullName>
    </recommendedName>
</protein>
<dbReference type="Proteomes" id="UP000324241">
    <property type="component" value="Unassembled WGS sequence"/>
</dbReference>
<gene>
    <name evidence="14" type="ORF">ATNIH1004_009372</name>
</gene>
<keyword evidence="6 12" id="KW-0479">Metal-binding</keyword>
<comment type="caution">
    <text evidence="14">The sequence shown here is derived from an EMBL/GenBank/DDBJ whole genome shotgun (WGS) entry which is preliminary data.</text>
</comment>
<dbReference type="OrthoDB" id="6692864at2759"/>
<dbReference type="RefSeq" id="XP_033424516.1">
    <property type="nucleotide sequence ID" value="XM_033573964.1"/>
</dbReference>
<keyword evidence="7 13" id="KW-1133">Transmembrane helix</keyword>
<dbReference type="SUPFAM" id="SSF48264">
    <property type="entry name" value="Cytochrome P450"/>
    <property type="match status" value="1"/>
</dbReference>
<comment type="subcellular location">
    <subcellularLocation>
        <location evidence="2">Membrane</location>
    </subcellularLocation>
</comment>
<comment type="cofactor">
    <cofactor evidence="1 12">
        <name>heme</name>
        <dbReference type="ChEBI" id="CHEBI:30413"/>
    </cofactor>
</comment>
<reference evidence="14 15" key="1">
    <citation type="submission" date="2019-08" db="EMBL/GenBank/DDBJ databases">
        <title>The genome sequence of a newly discovered highly antifungal drug resistant Aspergillus species, Aspergillus tanneri NIH 1004.</title>
        <authorList>
            <person name="Mounaud S."/>
            <person name="Singh I."/>
            <person name="Joardar V."/>
            <person name="Pakala S."/>
            <person name="Pakala S."/>
            <person name="Venepally P."/>
            <person name="Chung J.K."/>
            <person name="Losada L."/>
            <person name="Nierman W.C."/>
        </authorList>
    </citation>
    <scope>NUCLEOTIDE SEQUENCE [LARGE SCALE GENOMIC DNA]</scope>
    <source>
        <strain evidence="14 15">NIH1004</strain>
    </source>
</reference>
<keyword evidence="9 12" id="KW-0408">Iron</keyword>
<dbReference type="PRINTS" id="PR00463">
    <property type="entry name" value="EP450I"/>
</dbReference>
<dbReference type="FunFam" id="1.10.630.10:FF:000063">
    <property type="entry name" value="Cytochrome P450 monooxygenase"/>
    <property type="match status" value="1"/>
</dbReference>
<dbReference type="VEuPathDB" id="FungiDB:EYZ11_009626"/>
<keyword evidence="8" id="KW-0560">Oxidoreductase</keyword>
<evidence type="ECO:0000256" key="10">
    <source>
        <dbReference type="ARBA" id="ARBA00023033"/>
    </source>
</evidence>
<proteinExistence type="inferred from homology"/>
<dbReference type="PANTHER" id="PTHR24305:SF112">
    <property type="entry name" value="L-ORNITHINE-N5-MONOOXYGENASE (EUROFUNG)"/>
    <property type="match status" value="1"/>
</dbReference>
<evidence type="ECO:0000256" key="3">
    <source>
        <dbReference type="ARBA" id="ARBA00010617"/>
    </source>
</evidence>
<evidence type="ECO:0000256" key="2">
    <source>
        <dbReference type="ARBA" id="ARBA00004370"/>
    </source>
</evidence>
<evidence type="ECO:0000256" key="13">
    <source>
        <dbReference type="SAM" id="Phobius"/>
    </source>
</evidence>
<dbReference type="GO" id="GO:1902181">
    <property type="term" value="P:verruculogen biosynthetic process"/>
    <property type="evidence" value="ECO:0007669"/>
    <property type="project" value="UniProtKB-ARBA"/>
</dbReference>
<dbReference type="InterPro" id="IPR001128">
    <property type="entry name" value="Cyt_P450"/>
</dbReference>
<keyword evidence="4 12" id="KW-0349">Heme</keyword>
<feature type="transmembrane region" description="Helical" evidence="13">
    <location>
        <begin position="63"/>
        <end position="84"/>
    </location>
</feature>
<dbReference type="GO" id="GO:0004497">
    <property type="term" value="F:monooxygenase activity"/>
    <property type="evidence" value="ECO:0007669"/>
    <property type="project" value="UniProtKB-KW"/>
</dbReference>
<evidence type="ECO:0000256" key="12">
    <source>
        <dbReference type="PIRSR" id="PIRSR602401-1"/>
    </source>
</evidence>
<dbReference type="Gene3D" id="1.10.630.10">
    <property type="entry name" value="Cytochrome P450"/>
    <property type="match status" value="1"/>
</dbReference>
<name>A0A5M9MDW4_9EURO</name>
<dbReference type="InterPro" id="IPR050121">
    <property type="entry name" value="Cytochrome_P450_monoxygenase"/>
</dbReference>
<evidence type="ECO:0000256" key="6">
    <source>
        <dbReference type="ARBA" id="ARBA00022723"/>
    </source>
</evidence>
<evidence type="ECO:0000313" key="14">
    <source>
        <dbReference type="EMBL" id="KAA8645155.1"/>
    </source>
</evidence>
<dbReference type="GeneID" id="54332074"/>
<dbReference type="PANTHER" id="PTHR24305">
    <property type="entry name" value="CYTOCHROME P450"/>
    <property type="match status" value="1"/>
</dbReference>
<feature type="transmembrane region" description="Helical" evidence="13">
    <location>
        <begin position="29"/>
        <end position="51"/>
    </location>
</feature>
<evidence type="ECO:0000256" key="8">
    <source>
        <dbReference type="ARBA" id="ARBA00023002"/>
    </source>
</evidence>
<sequence>MSIAAGSLAPFLAGILSHTAYFVHGEHHLYAVRYLSVFILVFSALTLWIYSHGQSLKLSLNQATGIGLEYFLGLYSSLVLYRIFFHRLNRFPGPFAARISGLWLSWRFRRRDGCFQLQKLHDRYGPIVRIGPAHLSISHPSAVEIVHGHASPCSKGPFYDSTKPMESLQAYRDKSLHSERRRVWSAAFSDRALRGYEQRLHKYRRQLLEHIKSLDGRPMNVCKWFTSYGFDFMGDLAFGKSFRMVESGEEHWAVKLIGDGMAILGYGLPEWLFIFLASIPGLAKGWFAMIDFAASQMEQRLKANIDIPDIISALAAPLKGQWPAECQMRVLRGDSQLIVAAGGDTTAVTLAALCYELLQHPEHVDKLRQELEPYVIDPNEEILNSQIMHLDHLNAVINETLRLHPPVPTFLQRQTPPQGITVEGVHIPGETLVWCSQYVVGRNEAAYTKPDQFVPERWYLHPVMVKDKTAFAPFSTGPYGCIGKPLAMIILRTTIARLVTLFDMYFAPDEDGSGFLGNRKDCFLLSFGDLMISFRQRV</sequence>
<dbReference type="GO" id="GO:0016020">
    <property type="term" value="C:membrane"/>
    <property type="evidence" value="ECO:0007669"/>
    <property type="project" value="UniProtKB-SubCell"/>
</dbReference>
<evidence type="ECO:0000313" key="15">
    <source>
        <dbReference type="Proteomes" id="UP000324241"/>
    </source>
</evidence>
<evidence type="ECO:0000256" key="7">
    <source>
        <dbReference type="ARBA" id="ARBA00022989"/>
    </source>
</evidence>
<dbReference type="AlphaFoldDB" id="A0A5M9MDW4"/>
<dbReference type="InterPro" id="IPR002401">
    <property type="entry name" value="Cyt_P450_E_grp-I"/>
</dbReference>
<comment type="similarity">
    <text evidence="3">Belongs to the cytochrome P450 family.</text>
</comment>
<accession>A0A5M9MDW4</accession>
<evidence type="ECO:0000256" key="11">
    <source>
        <dbReference type="ARBA" id="ARBA00023136"/>
    </source>
</evidence>
<dbReference type="CDD" id="cd11061">
    <property type="entry name" value="CYP67-like"/>
    <property type="match status" value="1"/>
</dbReference>
<evidence type="ECO:0008006" key="16">
    <source>
        <dbReference type="Google" id="ProtNLM"/>
    </source>
</evidence>
<evidence type="ECO:0000256" key="9">
    <source>
        <dbReference type="ARBA" id="ARBA00023004"/>
    </source>
</evidence>
<dbReference type="EMBL" id="QUQM01000006">
    <property type="protein sequence ID" value="KAA8645155.1"/>
    <property type="molecule type" value="Genomic_DNA"/>
</dbReference>
<dbReference type="InterPro" id="IPR036396">
    <property type="entry name" value="Cyt_P450_sf"/>
</dbReference>
<evidence type="ECO:0000256" key="5">
    <source>
        <dbReference type="ARBA" id="ARBA00022692"/>
    </source>
</evidence>
<dbReference type="Pfam" id="PF00067">
    <property type="entry name" value="p450"/>
    <property type="match status" value="1"/>
</dbReference>
<keyword evidence="10" id="KW-0503">Monooxygenase</keyword>
<dbReference type="GO" id="GO:0016705">
    <property type="term" value="F:oxidoreductase activity, acting on paired donors, with incorporation or reduction of molecular oxygen"/>
    <property type="evidence" value="ECO:0007669"/>
    <property type="project" value="InterPro"/>
</dbReference>
<keyword evidence="5 13" id="KW-0812">Transmembrane</keyword>
<dbReference type="PRINTS" id="PR00385">
    <property type="entry name" value="P450"/>
</dbReference>
<dbReference type="GO" id="GO:0020037">
    <property type="term" value="F:heme binding"/>
    <property type="evidence" value="ECO:0007669"/>
    <property type="project" value="InterPro"/>
</dbReference>
<evidence type="ECO:0000256" key="1">
    <source>
        <dbReference type="ARBA" id="ARBA00001971"/>
    </source>
</evidence>
<evidence type="ECO:0000256" key="4">
    <source>
        <dbReference type="ARBA" id="ARBA00022617"/>
    </source>
</evidence>
<keyword evidence="11 13" id="KW-0472">Membrane</keyword>
<feature type="binding site" description="axial binding residue" evidence="12">
    <location>
        <position position="481"/>
    </location>
    <ligand>
        <name>heme</name>
        <dbReference type="ChEBI" id="CHEBI:30413"/>
    </ligand>
    <ligandPart>
        <name>Fe</name>
        <dbReference type="ChEBI" id="CHEBI:18248"/>
    </ligandPart>
</feature>
<dbReference type="GO" id="GO:0005506">
    <property type="term" value="F:iron ion binding"/>
    <property type="evidence" value="ECO:0007669"/>
    <property type="project" value="InterPro"/>
</dbReference>
<organism evidence="14 15">
    <name type="scientific">Aspergillus tanneri</name>
    <dbReference type="NCBI Taxonomy" id="1220188"/>
    <lineage>
        <taxon>Eukaryota</taxon>
        <taxon>Fungi</taxon>
        <taxon>Dikarya</taxon>
        <taxon>Ascomycota</taxon>
        <taxon>Pezizomycotina</taxon>
        <taxon>Eurotiomycetes</taxon>
        <taxon>Eurotiomycetidae</taxon>
        <taxon>Eurotiales</taxon>
        <taxon>Aspergillaceae</taxon>
        <taxon>Aspergillus</taxon>
        <taxon>Aspergillus subgen. Circumdati</taxon>
    </lineage>
</organism>